<dbReference type="PANTHER" id="PTHR22916">
    <property type="entry name" value="GLYCOSYLTRANSFERASE"/>
    <property type="match status" value="1"/>
</dbReference>
<sequence>MRWDIMDKIKISVIIPVYNVDEYLEECLETVYRQTLKELEVILVDDGSTDYSLKILKEYKIKYPKKTKLIIKENGGQSSARNLGLKSASGEYISFIDSDDFIDYDMFKIMYEKAKKNDLDIVQCLYENYFVENLEKNFPYKFIEYNSEVLSGIDYFELDPAVGPCDKLYKREFLNKLNFCFKEGIFAEDALALPQLFYKAKKVKFINKVLYFYRRERMGSTTNSINVINSIKLVEDKFYVVKELEKFRLEKKWNGNISRIIIANIVTPFLKKEMKQKEYRKKIFKEFKSKKILFIFFKNINFKIIKKLIKLFLVRIREEGKI</sequence>
<feature type="domain" description="Glycosyltransferase 2-like" evidence="1">
    <location>
        <begin position="12"/>
        <end position="174"/>
    </location>
</feature>
<accession>A0ABX9KLD7</accession>
<dbReference type="InterPro" id="IPR029044">
    <property type="entry name" value="Nucleotide-diphossugar_trans"/>
</dbReference>
<dbReference type="InterPro" id="IPR001173">
    <property type="entry name" value="Glyco_trans_2-like"/>
</dbReference>
<keyword evidence="3" id="KW-1185">Reference proteome</keyword>
<dbReference type="PANTHER" id="PTHR22916:SF3">
    <property type="entry name" value="UDP-GLCNAC:BETAGAL BETA-1,3-N-ACETYLGLUCOSAMINYLTRANSFERASE-LIKE PROTEIN 1"/>
    <property type="match status" value="1"/>
</dbReference>
<evidence type="ECO:0000313" key="2">
    <source>
        <dbReference type="EMBL" id="REI43202.1"/>
    </source>
</evidence>
<organism evidence="2 3">
    <name type="scientific">Psychrilyobacter piezotolerans</name>
    <dbReference type="NCBI Taxonomy" id="2293438"/>
    <lineage>
        <taxon>Bacteria</taxon>
        <taxon>Fusobacteriati</taxon>
        <taxon>Fusobacteriota</taxon>
        <taxon>Fusobacteriia</taxon>
        <taxon>Fusobacteriales</taxon>
        <taxon>Fusobacteriaceae</taxon>
        <taxon>Psychrilyobacter</taxon>
    </lineage>
</organism>
<name>A0ABX9KLD7_9FUSO</name>
<comment type="caution">
    <text evidence="2">The sequence shown here is derived from an EMBL/GenBank/DDBJ whole genome shotgun (WGS) entry which is preliminary data.</text>
</comment>
<protein>
    <submittedName>
        <fullName evidence="2">Glycosyltransferase</fullName>
    </submittedName>
</protein>
<dbReference type="SUPFAM" id="SSF53448">
    <property type="entry name" value="Nucleotide-diphospho-sugar transferases"/>
    <property type="match status" value="1"/>
</dbReference>
<dbReference type="EMBL" id="QUAJ01000001">
    <property type="protein sequence ID" value="REI43202.1"/>
    <property type="molecule type" value="Genomic_DNA"/>
</dbReference>
<evidence type="ECO:0000313" key="3">
    <source>
        <dbReference type="Proteomes" id="UP000263486"/>
    </source>
</evidence>
<reference evidence="2 3" key="1">
    <citation type="submission" date="2018-08" db="EMBL/GenBank/DDBJ databases">
        <title>Draft genome sequence of Psychrilyobacter sp. strain SD5 isolated from Black Sea water.</title>
        <authorList>
            <person name="Yadav S."/>
            <person name="Villanueva L."/>
            <person name="Damste J.S.S."/>
        </authorList>
    </citation>
    <scope>NUCLEOTIDE SEQUENCE [LARGE SCALE GENOMIC DNA]</scope>
    <source>
        <strain evidence="2 3">SD5</strain>
    </source>
</reference>
<evidence type="ECO:0000259" key="1">
    <source>
        <dbReference type="Pfam" id="PF00535"/>
    </source>
</evidence>
<dbReference type="Proteomes" id="UP000263486">
    <property type="component" value="Unassembled WGS sequence"/>
</dbReference>
<dbReference type="CDD" id="cd00761">
    <property type="entry name" value="Glyco_tranf_GTA_type"/>
    <property type="match status" value="1"/>
</dbReference>
<proteinExistence type="predicted"/>
<dbReference type="Gene3D" id="3.90.550.10">
    <property type="entry name" value="Spore Coat Polysaccharide Biosynthesis Protein SpsA, Chain A"/>
    <property type="match status" value="1"/>
</dbReference>
<dbReference type="Pfam" id="PF00535">
    <property type="entry name" value="Glycos_transf_2"/>
    <property type="match status" value="1"/>
</dbReference>
<gene>
    <name evidence="2" type="ORF">DYH56_00680</name>
</gene>